<dbReference type="Proteomes" id="UP000285820">
    <property type="component" value="Unassembled WGS sequence"/>
</dbReference>
<dbReference type="AlphaFoldDB" id="A0A413TX97"/>
<organism evidence="2 3">
    <name type="scientific">Roseburia inulinivorans</name>
    <dbReference type="NCBI Taxonomy" id="360807"/>
    <lineage>
        <taxon>Bacteria</taxon>
        <taxon>Bacillati</taxon>
        <taxon>Bacillota</taxon>
        <taxon>Clostridia</taxon>
        <taxon>Lachnospirales</taxon>
        <taxon>Lachnospiraceae</taxon>
        <taxon>Roseburia</taxon>
    </lineage>
</organism>
<dbReference type="EMBL" id="QSFX01000010">
    <property type="protein sequence ID" value="RHA89575.1"/>
    <property type="molecule type" value="Genomic_DNA"/>
</dbReference>
<dbReference type="SUPFAM" id="SSF53448">
    <property type="entry name" value="Nucleotide-diphospho-sugar transferases"/>
    <property type="match status" value="1"/>
</dbReference>
<accession>A0A413TX97</accession>
<dbReference type="Gene3D" id="3.90.550.10">
    <property type="entry name" value="Spore Coat Polysaccharide Biosynthesis Protein SpsA, Chain A"/>
    <property type="match status" value="1"/>
</dbReference>
<dbReference type="PANTHER" id="PTHR21485:SF6">
    <property type="entry name" value="N-ACYLNEURAMINATE CYTIDYLYLTRANSFERASE-RELATED"/>
    <property type="match status" value="1"/>
</dbReference>
<proteinExistence type="predicted"/>
<dbReference type="InterPro" id="IPR029044">
    <property type="entry name" value="Nucleotide-diphossugar_trans"/>
</dbReference>
<reference evidence="3 4" key="1">
    <citation type="submission" date="2018-08" db="EMBL/GenBank/DDBJ databases">
        <title>A genome reference for cultivated species of the human gut microbiota.</title>
        <authorList>
            <person name="Zou Y."/>
            <person name="Xue W."/>
            <person name="Luo G."/>
        </authorList>
    </citation>
    <scope>NUCLEOTIDE SEQUENCE [LARGE SCALE GENOMIC DNA]</scope>
    <source>
        <strain evidence="1 4">AF24-4</strain>
        <strain evidence="2 3">AM42-1AC</strain>
    </source>
</reference>
<dbReference type="InterPro" id="IPR050793">
    <property type="entry name" value="CMP-NeuNAc_synthase"/>
</dbReference>
<dbReference type="Proteomes" id="UP000283492">
    <property type="component" value="Unassembled WGS sequence"/>
</dbReference>
<keyword evidence="2" id="KW-0808">Transferase</keyword>
<sequence>MKNLAIIPARSGSKGLKDKNIKNLAGKPLLAYAINAAIDSGLYDTVHVSTDSEIYADIAEKNGADVPFLRNAETATDTSSTWDAVKYVLQEYEKQGKTFDVITVLQPTSPLRTSRDIKNAYSFFCEKKANMISAVCEMEHSPLWSNTLPDDLSMSSFEDDEVALLPRQSLPIYYRENGAIYIIKKEHLFTEKNIYKKGCYAFIMDRLHSVDIDSELDFILAESIISYEKNRK</sequence>
<evidence type="ECO:0000313" key="1">
    <source>
        <dbReference type="EMBL" id="RGR66471.1"/>
    </source>
</evidence>
<protein>
    <submittedName>
        <fullName evidence="2">Acylneuraminate cytidylyltransferase family protein</fullName>
    </submittedName>
</protein>
<dbReference type="EMBL" id="QRUN01000022">
    <property type="protein sequence ID" value="RGR66471.1"/>
    <property type="molecule type" value="Genomic_DNA"/>
</dbReference>
<evidence type="ECO:0000313" key="3">
    <source>
        <dbReference type="Proteomes" id="UP000283492"/>
    </source>
</evidence>
<dbReference type="CDD" id="cd02513">
    <property type="entry name" value="CMP-NeuAc_Synthase"/>
    <property type="match status" value="1"/>
</dbReference>
<dbReference type="Pfam" id="PF02348">
    <property type="entry name" value="CTP_transf_3"/>
    <property type="match status" value="1"/>
</dbReference>
<dbReference type="InterPro" id="IPR003329">
    <property type="entry name" value="Cytidylyl_trans"/>
</dbReference>
<dbReference type="PANTHER" id="PTHR21485">
    <property type="entry name" value="HAD SUPERFAMILY MEMBERS CMAS AND KDSC"/>
    <property type="match status" value="1"/>
</dbReference>
<comment type="caution">
    <text evidence="2">The sequence shown here is derived from an EMBL/GenBank/DDBJ whole genome shotgun (WGS) entry which is preliminary data.</text>
</comment>
<name>A0A413TX97_9FIRM</name>
<evidence type="ECO:0000313" key="2">
    <source>
        <dbReference type="EMBL" id="RHA89575.1"/>
    </source>
</evidence>
<dbReference type="RefSeq" id="WP_118126904.1">
    <property type="nucleotide sequence ID" value="NZ_CABJFX010000010.1"/>
</dbReference>
<keyword evidence="2" id="KW-0548">Nucleotidyltransferase</keyword>
<gene>
    <name evidence="2" type="ORF">DW914_07365</name>
    <name evidence="1" type="ORF">DWY29_13005</name>
</gene>
<dbReference type="GO" id="GO:0008781">
    <property type="term" value="F:N-acylneuraminate cytidylyltransferase activity"/>
    <property type="evidence" value="ECO:0007669"/>
    <property type="project" value="TreeGrafter"/>
</dbReference>
<evidence type="ECO:0000313" key="4">
    <source>
        <dbReference type="Proteomes" id="UP000285820"/>
    </source>
</evidence>